<accession>A0A8S1VGB9</accession>
<evidence type="ECO:0000256" key="2">
    <source>
        <dbReference type="SAM" id="SignalP"/>
    </source>
</evidence>
<feature type="region of interest" description="Disordered" evidence="1">
    <location>
        <begin position="215"/>
        <end position="237"/>
    </location>
</feature>
<organism evidence="3 4">
    <name type="scientific">Paramecium octaurelia</name>
    <dbReference type="NCBI Taxonomy" id="43137"/>
    <lineage>
        <taxon>Eukaryota</taxon>
        <taxon>Sar</taxon>
        <taxon>Alveolata</taxon>
        <taxon>Ciliophora</taxon>
        <taxon>Intramacronucleata</taxon>
        <taxon>Oligohymenophorea</taxon>
        <taxon>Peniculida</taxon>
        <taxon>Parameciidae</taxon>
        <taxon>Paramecium</taxon>
    </lineage>
</organism>
<evidence type="ECO:0000256" key="1">
    <source>
        <dbReference type="SAM" id="MobiDB-lite"/>
    </source>
</evidence>
<feature type="compositionally biased region" description="Basic and acidic residues" evidence="1">
    <location>
        <begin position="217"/>
        <end position="233"/>
    </location>
</feature>
<feature type="chain" id="PRO_5035947346" evidence="2">
    <location>
        <begin position="21"/>
        <end position="554"/>
    </location>
</feature>
<comment type="caution">
    <text evidence="3">The sequence shown here is derived from an EMBL/GenBank/DDBJ whole genome shotgun (WGS) entry which is preliminary data.</text>
</comment>
<proteinExistence type="predicted"/>
<name>A0A8S1VGB9_PAROT</name>
<feature type="compositionally biased region" description="Basic and acidic residues" evidence="1">
    <location>
        <begin position="383"/>
        <end position="409"/>
    </location>
</feature>
<keyword evidence="2" id="KW-0732">Signal</keyword>
<feature type="signal peptide" evidence="2">
    <location>
        <begin position="1"/>
        <end position="20"/>
    </location>
</feature>
<gene>
    <name evidence="3" type="ORF">POCTA_138.1.T0660012</name>
</gene>
<dbReference type="OMA" id="VIYSECE"/>
<dbReference type="Proteomes" id="UP000683925">
    <property type="component" value="Unassembled WGS sequence"/>
</dbReference>
<reference evidence="3" key="1">
    <citation type="submission" date="2021-01" db="EMBL/GenBank/DDBJ databases">
        <authorList>
            <consortium name="Genoscope - CEA"/>
            <person name="William W."/>
        </authorList>
    </citation>
    <scope>NUCLEOTIDE SEQUENCE</scope>
</reference>
<feature type="compositionally biased region" description="Polar residues" evidence="1">
    <location>
        <begin position="371"/>
        <end position="382"/>
    </location>
</feature>
<feature type="region of interest" description="Disordered" evidence="1">
    <location>
        <begin position="366"/>
        <end position="424"/>
    </location>
</feature>
<evidence type="ECO:0000313" key="4">
    <source>
        <dbReference type="Proteomes" id="UP000683925"/>
    </source>
</evidence>
<evidence type="ECO:0000313" key="3">
    <source>
        <dbReference type="EMBL" id="CAD8175721.1"/>
    </source>
</evidence>
<dbReference type="EMBL" id="CAJJDP010000065">
    <property type="protein sequence ID" value="CAD8175721.1"/>
    <property type="molecule type" value="Genomic_DNA"/>
</dbReference>
<sequence>MKKSIVLLTLLIVLSNTQRGTLVTHYDLDGNLISEEIMAPIEDEITYYDSNESAIDSSMNQETQNQPNLTTLQENEDSASIDVPISTPNTLEPAESEQQQTNLIGSSFEIQPVVNQQPKIETSIEQQHNLEQQVVGELHSQEVPMNQNLDLTIQQQQILEPKLSQEHDDISIQNSDMQLQPVVVTQDQMVVVQKDIDQQTNSSDINNTILNAQQTSDKLDEKEQEQQSNKKDQQNMLNTNEKLEENNLEAKQETTNKVIQDMPIQDSVIIQSGNEIHISQNAPEIQSESLGSVQEQQENQKEQINIQTTNADDQFEVTQNIGRIIQDMVPESDEDTQILEQPEDQEIQQKAVPQPSQIEEDINFNNEDEQSNNQVETQAQSVNEDKQENQASNRKGEEQQEQQVEKEVQEITQESTQAQEDIPEELKQNVNSLENNINKQGDMKINNPFEDDGLKLSSEIIQNQCIVIYSECEYQGLALEVCDSLKDIEKFKHKIKSIYIPKGYGLTIFENQNYNGQSHRYTSSQACLQREVSFIQLQMDQSIIITHQNLRGQH</sequence>
<dbReference type="OrthoDB" id="292951at2759"/>
<dbReference type="AlphaFoldDB" id="A0A8S1VGB9"/>
<protein>
    <submittedName>
        <fullName evidence="3">Uncharacterized protein</fullName>
    </submittedName>
</protein>
<keyword evidence="4" id="KW-1185">Reference proteome</keyword>